<dbReference type="Proteomes" id="UP000756132">
    <property type="component" value="Chromosome 5"/>
</dbReference>
<reference evidence="1" key="1">
    <citation type="submission" date="2021-12" db="EMBL/GenBank/DDBJ databases">
        <authorList>
            <person name="Zaccaron A."/>
            <person name="Stergiopoulos I."/>
        </authorList>
    </citation>
    <scope>NUCLEOTIDE SEQUENCE</scope>
    <source>
        <strain evidence="1">Race5_Kim</strain>
    </source>
</reference>
<dbReference type="OrthoDB" id="3621521at2759"/>
<keyword evidence="2" id="KW-1185">Reference proteome</keyword>
<dbReference type="KEGG" id="ffu:CLAFUR5_05671"/>
<accession>A0A9Q8LHS4</accession>
<protein>
    <recommendedName>
        <fullName evidence="3">SnoaL-like domain-containing protein</fullName>
    </recommendedName>
</protein>
<dbReference type="GeneID" id="71985549"/>
<dbReference type="EMBL" id="CP090167">
    <property type="protein sequence ID" value="UJO17652.1"/>
    <property type="molecule type" value="Genomic_DNA"/>
</dbReference>
<dbReference type="InterPro" id="IPR032710">
    <property type="entry name" value="NTF2-like_dom_sf"/>
</dbReference>
<organism evidence="1 2">
    <name type="scientific">Passalora fulva</name>
    <name type="common">Tomato leaf mold</name>
    <name type="synonym">Cladosporium fulvum</name>
    <dbReference type="NCBI Taxonomy" id="5499"/>
    <lineage>
        <taxon>Eukaryota</taxon>
        <taxon>Fungi</taxon>
        <taxon>Dikarya</taxon>
        <taxon>Ascomycota</taxon>
        <taxon>Pezizomycotina</taxon>
        <taxon>Dothideomycetes</taxon>
        <taxon>Dothideomycetidae</taxon>
        <taxon>Mycosphaerellales</taxon>
        <taxon>Mycosphaerellaceae</taxon>
        <taxon>Fulvia</taxon>
    </lineage>
</organism>
<dbReference type="RefSeq" id="XP_047762018.1">
    <property type="nucleotide sequence ID" value="XM_047904819.1"/>
</dbReference>
<evidence type="ECO:0000313" key="2">
    <source>
        <dbReference type="Proteomes" id="UP000756132"/>
    </source>
</evidence>
<evidence type="ECO:0000313" key="1">
    <source>
        <dbReference type="EMBL" id="UJO17652.1"/>
    </source>
</evidence>
<evidence type="ECO:0008006" key="3">
    <source>
        <dbReference type="Google" id="ProtNLM"/>
    </source>
</evidence>
<name>A0A9Q8LHS4_PASFU</name>
<dbReference type="SUPFAM" id="SSF54427">
    <property type="entry name" value="NTF2-like"/>
    <property type="match status" value="1"/>
</dbReference>
<gene>
    <name evidence="1" type="ORF">CLAFUR5_05671</name>
</gene>
<dbReference type="OMA" id="NACNIRD"/>
<sequence>MALHPNNDAEQSSQTSINSDPIGRYLTTIIHSSINAINTRNLDPKRQPWTLYAPSFRNEPDGNSPIIGNLPTSFSGQRTMTLDTLLDFWKAMVAACPSFRIRIVEIEVCNVEAQEGTAEVALKAESLGIPDGVVRPSVSVLEFRRMSGRWLCTRMRTMPGVDFGGVGML</sequence>
<reference evidence="1" key="2">
    <citation type="journal article" date="2022" name="Microb. Genom.">
        <title>A chromosome-scale genome assembly of the tomato pathogen Cladosporium fulvum reveals a compartmentalized genome architecture and the presence of a dispensable chromosome.</title>
        <authorList>
            <person name="Zaccaron A.Z."/>
            <person name="Chen L.H."/>
            <person name="Samaras A."/>
            <person name="Stergiopoulos I."/>
        </authorList>
    </citation>
    <scope>NUCLEOTIDE SEQUENCE</scope>
    <source>
        <strain evidence="1">Race5_Kim</strain>
    </source>
</reference>
<dbReference type="AlphaFoldDB" id="A0A9Q8LHS4"/>
<proteinExistence type="predicted"/>